<gene>
    <name evidence="3" type="ORF">TBK1r_18530</name>
</gene>
<evidence type="ECO:0000256" key="1">
    <source>
        <dbReference type="SAM" id="Phobius"/>
    </source>
</evidence>
<keyword evidence="1" id="KW-1133">Transmembrane helix</keyword>
<feature type="transmembrane region" description="Helical" evidence="1">
    <location>
        <begin position="101"/>
        <end position="121"/>
    </location>
</feature>
<dbReference type="InterPro" id="IPR011042">
    <property type="entry name" value="6-blade_b-propeller_TolB-like"/>
</dbReference>
<feature type="transmembrane region" description="Helical" evidence="1">
    <location>
        <begin position="73"/>
        <end position="94"/>
    </location>
</feature>
<protein>
    <recommendedName>
        <fullName evidence="2">DUF7133 domain-containing protein</fullName>
    </recommendedName>
</protein>
<evidence type="ECO:0000313" key="3">
    <source>
        <dbReference type="EMBL" id="QDV82921.1"/>
    </source>
</evidence>
<organism evidence="3 4">
    <name type="scientific">Stieleria magnilauensis</name>
    <dbReference type="NCBI Taxonomy" id="2527963"/>
    <lineage>
        <taxon>Bacteria</taxon>
        <taxon>Pseudomonadati</taxon>
        <taxon>Planctomycetota</taxon>
        <taxon>Planctomycetia</taxon>
        <taxon>Pirellulales</taxon>
        <taxon>Pirellulaceae</taxon>
        <taxon>Stieleria</taxon>
    </lineage>
</organism>
<evidence type="ECO:0000313" key="4">
    <source>
        <dbReference type="Proteomes" id="UP000318081"/>
    </source>
</evidence>
<keyword evidence="1" id="KW-0472">Membrane</keyword>
<proteinExistence type="predicted"/>
<dbReference type="Pfam" id="PF23500">
    <property type="entry name" value="DUF7133"/>
    <property type="match status" value="1"/>
</dbReference>
<dbReference type="InterPro" id="IPR055557">
    <property type="entry name" value="DUF7133"/>
</dbReference>
<dbReference type="EMBL" id="CP036432">
    <property type="protein sequence ID" value="QDV82921.1"/>
    <property type="molecule type" value="Genomic_DNA"/>
</dbReference>
<accession>A0ABX5XQM1</accession>
<dbReference type="RefSeq" id="WP_145209055.1">
    <property type="nucleotide sequence ID" value="NZ_CP036432.1"/>
</dbReference>
<feature type="transmembrane region" description="Helical" evidence="1">
    <location>
        <begin position="29"/>
        <end position="53"/>
    </location>
</feature>
<reference evidence="3 4" key="1">
    <citation type="submission" date="2019-02" db="EMBL/GenBank/DDBJ databases">
        <title>Deep-cultivation of Planctomycetes and their phenomic and genomic characterization uncovers novel biology.</title>
        <authorList>
            <person name="Wiegand S."/>
            <person name="Jogler M."/>
            <person name="Boedeker C."/>
            <person name="Pinto D."/>
            <person name="Vollmers J."/>
            <person name="Rivas-Marin E."/>
            <person name="Kohn T."/>
            <person name="Peeters S.H."/>
            <person name="Heuer A."/>
            <person name="Rast P."/>
            <person name="Oberbeckmann S."/>
            <person name="Bunk B."/>
            <person name="Jeske O."/>
            <person name="Meyerdierks A."/>
            <person name="Storesund J.E."/>
            <person name="Kallscheuer N."/>
            <person name="Luecker S."/>
            <person name="Lage O.M."/>
            <person name="Pohl T."/>
            <person name="Merkel B.J."/>
            <person name="Hornburger P."/>
            <person name="Mueller R.-W."/>
            <person name="Bruemmer F."/>
            <person name="Labrenz M."/>
            <person name="Spormann A.M."/>
            <person name="Op den Camp H."/>
            <person name="Overmann J."/>
            <person name="Amann R."/>
            <person name="Jetten M.S.M."/>
            <person name="Mascher T."/>
            <person name="Medema M.H."/>
            <person name="Devos D.P."/>
            <person name="Kaster A.-K."/>
            <person name="Ovreas L."/>
            <person name="Rohde M."/>
            <person name="Galperin M.Y."/>
            <person name="Jogler C."/>
        </authorList>
    </citation>
    <scope>NUCLEOTIDE SEQUENCE [LARGE SCALE GENOMIC DNA]</scope>
    <source>
        <strain evidence="3 4">TBK1r</strain>
    </source>
</reference>
<dbReference type="PANTHER" id="PTHR33546:SF1">
    <property type="entry name" value="LARGE, MULTIFUNCTIONAL SECRETED PROTEIN"/>
    <property type="match status" value="1"/>
</dbReference>
<keyword evidence="1" id="KW-0812">Transmembrane</keyword>
<name>A0ABX5XQM1_9BACT</name>
<dbReference type="InterPro" id="IPR011041">
    <property type="entry name" value="Quinoprot_gluc/sorb_DH_b-prop"/>
</dbReference>
<sequence length="469" mass="49684">MNESLFLLIFVICSTIAILVTARPSTHRGFVAIVIGVIVLICGTTAIVAAGSPSQNLVVRLLSGRTIGGRADLAVHLGAACTGILAGLAVSVVARFEKKRNLLIASSIYLLAFMSFAALIAQNLISPYLADPNATGASGLVATDAAKGWQVRRIADLPVSPTAVAWAGDGKILVTGYAGLYFQNGAVVEVQLGTNQPSIRTVGRGLTRPHGLAYRDGEIFVSRAGQYAQAVNGRLIQKATGAVTRLRDLDGDGNYEIFEDIVSGLPGAQLPDGLHQNNGIAFDTAGRLYITVGTPTDHAPAFGKLDGTILRYSIDDDQLDVFAKGFRNPFGICFDHRGNLFCTDNDQNKSNPGDKLIHVVEGKHYGHPYDTDSSINVEDIESPIARLSSAQGLAFLGDAGTPIDNQLIVASFGDDALNSVELVDQDNQLSAKIAFLARIPSVVAVCCSPRGSIYACSYSDRGLYEVTFK</sequence>
<feature type="domain" description="DUF7133" evidence="2">
    <location>
        <begin position="232"/>
        <end position="358"/>
    </location>
</feature>
<dbReference type="SUPFAM" id="SSF50952">
    <property type="entry name" value="Soluble quinoprotein glucose dehydrogenase"/>
    <property type="match status" value="1"/>
</dbReference>
<keyword evidence="4" id="KW-1185">Reference proteome</keyword>
<evidence type="ECO:0000259" key="2">
    <source>
        <dbReference type="Pfam" id="PF23500"/>
    </source>
</evidence>
<dbReference type="Proteomes" id="UP000318081">
    <property type="component" value="Chromosome"/>
</dbReference>
<feature type="transmembrane region" description="Helical" evidence="1">
    <location>
        <begin position="6"/>
        <end position="22"/>
    </location>
</feature>
<dbReference type="PANTHER" id="PTHR33546">
    <property type="entry name" value="LARGE, MULTIFUNCTIONAL SECRETED PROTEIN-RELATED"/>
    <property type="match status" value="1"/>
</dbReference>
<dbReference type="Gene3D" id="2.120.10.30">
    <property type="entry name" value="TolB, C-terminal domain"/>
    <property type="match status" value="1"/>
</dbReference>